<gene>
    <name evidence="1" type="ORF">SVUK_LOCUS9070</name>
</gene>
<reference evidence="1 2" key="1">
    <citation type="submission" date="2018-11" db="EMBL/GenBank/DDBJ databases">
        <authorList>
            <consortium name="Pathogen Informatics"/>
        </authorList>
    </citation>
    <scope>NUCLEOTIDE SEQUENCE [LARGE SCALE GENOMIC DNA]</scope>
</reference>
<evidence type="ECO:0000313" key="1">
    <source>
        <dbReference type="EMBL" id="VDM74072.1"/>
    </source>
</evidence>
<evidence type="ECO:0000313" key="2">
    <source>
        <dbReference type="Proteomes" id="UP000270094"/>
    </source>
</evidence>
<name>A0A3P7L3V3_STRVU</name>
<dbReference type="AlphaFoldDB" id="A0A3P7L3V3"/>
<dbReference type="EMBL" id="UYYB01034053">
    <property type="protein sequence ID" value="VDM74072.1"/>
    <property type="molecule type" value="Genomic_DNA"/>
</dbReference>
<sequence length="112" mass="12733">MEEGEEVEYTLKRIDFDIDCYRKQWADVERYKIADKCSDKWVYTATPLAEVYKKTDKRSGSSTSAAGDQWLTLAQALHKLHLDKRAATESLGSHTVALALFSNDVRLKSNGF</sequence>
<protein>
    <submittedName>
        <fullName evidence="1">Uncharacterized protein</fullName>
    </submittedName>
</protein>
<keyword evidence="2" id="KW-1185">Reference proteome</keyword>
<accession>A0A3P7L3V3</accession>
<organism evidence="1 2">
    <name type="scientific">Strongylus vulgaris</name>
    <name type="common">Blood worm</name>
    <dbReference type="NCBI Taxonomy" id="40348"/>
    <lineage>
        <taxon>Eukaryota</taxon>
        <taxon>Metazoa</taxon>
        <taxon>Ecdysozoa</taxon>
        <taxon>Nematoda</taxon>
        <taxon>Chromadorea</taxon>
        <taxon>Rhabditida</taxon>
        <taxon>Rhabditina</taxon>
        <taxon>Rhabditomorpha</taxon>
        <taxon>Strongyloidea</taxon>
        <taxon>Strongylidae</taxon>
        <taxon>Strongylus</taxon>
    </lineage>
</organism>
<dbReference type="Proteomes" id="UP000270094">
    <property type="component" value="Unassembled WGS sequence"/>
</dbReference>
<proteinExistence type="predicted"/>